<dbReference type="GO" id="GO:0090090">
    <property type="term" value="P:negative regulation of canonical Wnt signaling pathway"/>
    <property type="evidence" value="ECO:0007669"/>
    <property type="project" value="TreeGrafter"/>
</dbReference>
<proteinExistence type="predicted"/>
<feature type="compositionally biased region" description="Basic and acidic residues" evidence="2">
    <location>
        <begin position="1"/>
        <end position="13"/>
    </location>
</feature>
<dbReference type="Proteomes" id="UP000639338">
    <property type="component" value="Unassembled WGS sequence"/>
</dbReference>
<dbReference type="Pfam" id="PF24522">
    <property type="entry name" value="KRIT1_FRMD8_FERM_C"/>
    <property type="match status" value="1"/>
</dbReference>
<keyword evidence="5" id="KW-1185">Reference proteome</keyword>
<dbReference type="Gene3D" id="2.30.29.30">
    <property type="entry name" value="Pleckstrin-homology domain (PH domain)/Phosphotyrosine-binding domain (PTB)"/>
    <property type="match status" value="1"/>
</dbReference>
<dbReference type="SUPFAM" id="SSF47031">
    <property type="entry name" value="Second domain of FERM"/>
    <property type="match status" value="1"/>
</dbReference>
<dbReference type="InterPro" id="IPR019748">
    <property type="entry name" value="FERM_central"/>
</dbReference>
<dbReference type="AlphaFoldDB" id="A0A834XR24"/>
<evidence type="ECO:0000256" key="2">
    <source>
        <dbReference type="SAM" id="MobiDB-lite"/>
    </source>
</evidence>
<dbReference type="InterPro" id="IPR011993">
    <property type="entry name" value="PH-like_dom_sf"/>
</dbReference>
<feature type="domain" description="FERM" evidence="3">
    <location>
        <begin position="61"/>
        <end position="415"/>
    </location>
</feature>
<dbReference type="GO" id="GO:0005886">
    <property type="term" value="C:plasma membrane"/>
    <property type="evidence" value="ECO:0007669"/>
    <property type="project" value="TreeGrafter"/>
</dbReference>
<dbReference type="InterPro" id="IPR000299">
    <property type="entry name" value="FERM_domain"/>
</dbReference>
<comment type="caution">
    <text evidence="4">The sequence shown here is derived from an EMBL/GenBank/DDBJ whole genome shotgun (WGS) entry which is preliminary data.</text>
</comment>
<dbReference type="Pfam" id="PF00373">
    <property type="entry name" value="FERM_M"/>
    <property type="match status" value="1"/>
</dbReference>
<protein>
    <recommendedName>
        <fullName evidence="1">FERM domain-containing protein 8</fullName>
    </recommendedName>
</protein>
<dbReference type="SMART" id="SM00295">
    <property type="entry name" value="B41"/>
    <property type="match status" value="1"/>
</dbReference>
<dbReference type="CDD" id="cd14473">
    <property type="entry name" value="FERM_B-lobe"/>
    <property type="match status" value="1"/>
</dbReference>
<evidence type="ECO:0000313" key="5">
    <source>
        <dbReference type="Proteomes" id="UP000639338"/>
    </source>
</evidence>
<organism evidence="4 5">
    <name type="scientific">Aphidius gifuensis</name>
    <name type="common">Parasitoid wasp</name>
    <dbReference type="NCBI Taxonomy" id="684658"/>
    <lineage>
        <taxon>Eukaryota</taxon>
        <taxon>Metazoa</taxon>
        <taxon>Ecdysozoa</taxon>
        <taxon>Arthropoda</taxon>
        <taxon>Hexapoda</taxon>
        <taxon>Insecta</taxon>
        <taxon>Pterygota</taxon>
        <taxon>Neoptera</taxon>
        <taxon>Endopterygota</taxon>
        <taxon>Hymenoptera</taxon>
        <taxon>Apocrita</taxon>
        <taxon>Ichneumonoidea</taxon>
        <taxon>Braconidae</taxon>
        <taxon>Aphidiinae</taxon>
        <taxon>Aphidius</taxon>
    </lineage>
</organism>
<evidence type="ECO:0000313" key="4">
    <source>
        <dbReference type="EMBL" id="KAF7991890.1"/>
    </source>
</evidence>
<evidence type="ECO:0000259" key="3">
    <source>
        <dbReference type="PROSITE" id="PS50057"/>
    </source>
</evidence>
<dbReference type="GO" id="GO:0030182">
    <property type="term" value="P:neuron differentiation"/>
    <property type="evidence" value="ECO:0007669"/>
    <property type="project" value="UniProtKB-ARBA"/>
</dbReference>
<dbReference type="PANTHER" id="PTHR13283">
    <property type="entry name" value="KREV INTERACTION TRAPPED 1-RELATED"/>
    <property type="match status" value="1"/>
</dbReference>
<dbReference type="InterPro" id="IPR051594">
    <property type="entry name" value="KRIT1/FRMD8"/>
</dbReference>
<sequence>MELHRMDQEDCIRRSQASSARRYPNVYKKENHPSPHIISPKIEPINNQQNQQNQHVPRQSVRIAVYLMSGVFLSMEIERNTTVQQIQTILQSDSELGLSKLSSINGQTIFSLWMCSLQLELQLRPNHRPIDIANKWNNLIKKYALHRNNYDEEPILYMKRNVFLTRRDEEQIKDPKVLELLYAEAKQNVLEGRYPCEGQARYASLGALQARIELGPYNPQTHTLAYFRKHRKKFLPNHQTCPNFLTGLGFGLGIVGGKGAPEARLLEQYKRIPNHAGTNTNSRKLVRKYLEFCWGLPSYGAAFFQGQIEKPVRGLASWIMNRDLRVLIAINNTGVYIVDDFECSLLLGLKYSELSWEMAKPSDENNPDCLPCLFLQFPVRENGTRVFKILQVFSRQAIMMDTLISGFAEEYRQIDETIDTTTNRTEATVITNTGSFTNKLSKFTLATFDDQGHCIGQMGSWSFQ</sequence>
<dbReference type="Gene3D" id="1.20.80.10">
    <property type="match status" value="1"/>
</dbReference>
<feature type="region of interest" description="Disordered" evidence="2">
    <location>
        <begin position="1"/>
        <end position="36"/>
    </location>
</feature>
<dbReference type="InterPro" id="IPR014352">
    <property type="entry name" value="FERM/acyl-CoA-bd_prot_sf"/>
</dbReference>
<dbReference type="EMBL" id="JACMRX010000004">
    <property type="protein sequence ID" value="KAF7991890.1"/>
    <property type="molecule type" value="Genomic_DNA"/>
</dbReference>
<reference evidence="4 5" key="1">
    <citation type="submission" date="2020-08" db="EMBL/GenBank/DDBJ databases">
        <title>Aphidius gifuensis genome sequencing and assembly.</title>
        <authorList>
            <person name="Du Z."/>
        </authorList>
    </citation>
    <scope>NUCLEOTIDE SEQUENCE [LARGE SCALE GENOMIC DNA]</scope>
    <source>
        <strain evidence="4">YNYX2018</strain>
        <tissue evidence="4">Adults</tissue>
    </source>
</reference>
<dbReference type="Gene3D" id="3.10.20.90">
    <property type="entry name" value="Phosphatidylinositol 3-kinase Catalytic Subunit, Chain A, domain 1"/>
    <property type="match status" value="1"/>
</dbReference>
<name>A0A834XR24_APHGI</name>
<evidence type="ECO:0000256" key="1">
    <source>
        <dbReference type="ARBA" id="ARBA00039547"/>
    </source>
</evidence>
<dbReference type="GO" id="GO:0009887">
    <property type="term" value="P:animal organ morphogenesis"/>
    <property type="evidence" value="ECO:0007669"/>
    <property type="project" value="UniProtKB-ARBA"/>
</dbReference>
<dbReference type="InterPro" id="IPR035963">
    <property type="entry name" value="FERM_2"/>
</dbReference>
<dbReference type="PROSITE" id="PS50057">
    <property type="entry name" value="FERM_3"/>
    <property type="match status" value="1"/>
</dbReference>
<gene>
    <name evidence="4" type="ORF">HCN44_010691</name>
</gene>
<dbReference type="InterPro" id="IPR019749">
    <property type="entry name" value="Band_41_domain"/>
</dbReference>
<dbReference type="PANTHER" id="PTHR13283:SF10">
    <property type="entry name" value="FERM DOMAIN-CONTAINING PROTEIN 8"/>
    <property type="match status" value="1"/>
</dbReference>
<dbReference type="OrthoDB" id="2142533at2759"/>
<accession>A0A834XR24</accession>
<dbReference type="InterPro" id="IPR057096">
    <property type="entry name" value="KRIT1_FRMD8_FERM_C"/>
</dbReference>